<dbReference type="Gene3D" id="1.10.150.20">
    <property type="entry name" value="5' to 3' exonuclease, C-terminal subdomain"/>
    <property type="match status" value="1"/>
</dbReference>
<reference evidence="1 2" key="1">
    <citation type="submission" date="2021-01" db="EMBL/GenBank/DDBJ databases">
        <title>Whole genome shotgun sequence of Planobispora siamensis NBRC 107568.</title>
        <authorList>
            <person name="Komaki H."/>
            <person name="Tamura T."/>
        </authorList>
    </citation>
    <scope>NUCLEOTIDE SEQUENCE [LARGE SCALE GENOMIC DNA]</scope>
    <source>
        <strain evidence="1 2">NBRC 107568</strain>
    </source>
</reference>
<dbReference type="Proteomes" id="UP000619788">
    <property type="component" value="Unassembled WGS sequence"/>
</dbReference>
<dbReference type="AlphaFoldDB" id="A0A8J3SI50"/>
<name>A0A8J3SI50_9ACTN</name>
<proteinExistence type="predicted"/>
<dbReference type="SUPFAM" id="SSF47789">
    <property type="entry name" value="C-terminal domain of RNA polymerase alpha subunit"/>
    <property type="match status" value="1"/>
</dbReference>
<sequence length="71" mass="7757">MAAEEPPETEFPSRIGRPAQRALALNGYTRFEQLTRTTPAELLKLHGMGKKGVAILREELAARGMSFAGES</sequence>
<dbReference type="RefSeq" id="WP_204066882.1">
    <property type="nucleotide sequence ID" value="NZ_BOOJ01000046.1"/>
</dbReference>
<comment type="caution">
    <text evidence="1">The sequence shown here is derived from an EMBL/GenBank/DDBJ whole genome shotgun (WGS) entry which is preliminary data.</text>
</comment>
<protein>
    <recommendedName>
        <fullName evidence="3">DNA-binding protein</fullName>
    </recommendedName>
</protein>
<evidence type="ECO:0008006" key="3">
    <source>
        <dbReference type="Google" id="ProtNLM"/>
    </source>
</evidence>
<evidence type="ECO:0000313" key="2">
    <source>
        <dbReference type="Proteomes" id="UP000619788"/>
    </source>
</evidence>
<evidence type="ECO:0000313" key="1">
    <source>
        <dbReference type="EMBL" id="GIH94763.1"/>
    </source>
</evidence>
<keyword evidence="2" id="KW-1185">Reference proteome</keyword>
<organism evidence="1 2">
    <name type="scientific">Planobispora siamensis</name>
    <dbReference type="NCBI Taxonomy" id="936338"/>
    <lineage>
        <taxon>Bacteria</taxon>
        <taxon>Bacillati</taxon>
        <taxon>Actinomycetota</taxon>
        <taxon>Actinomycetes</taxon>
        <taxon>Streptosporangiales</taxon>
        <taxon>Streptosporangiaceae</taxon>
        <taxon>Planobispora</taxon>
    </lineage>
</organism>
<accession>A0A8J3SI50</accession>
<dbReference type="EMBL" id="BOOJ01000046">
    <property type="protein sequence ID" value="GIH94763.1"/>
    <property type="molecule type" value="Genomic_DNA"/>
</dbReference>
<gene>
    <name evidence="1" type="ORF">Psi01_53930</name>
</gene>